<dbReference type="OrthoDB" id="6000523at2"/>
<dbReference type="AlphaFoldDB" id="A1STZ1"/>
<keyword evidence="3" id="KW-1185">Reference proteome</keyword>
<evidence type="ECO:0000313" key="3">
    <source>
        <dbReference type="Proteomes" id="UP000000639"/>
    </source>
</evidence>
<dbReference type="HOGENOM" id="CLU_1915334_0_0_6"/>
<evidence type="ECO:0000256" key="1">
    <source>
        <dbReference type="SAM" id="SignalP"/>
    </source>
</evidence>
<protein>
    <recommendedName>
        <fullName evidence="4">Lipoprotein</fullName>
    </recommendedName>
</protein>
<evidence type="ECO:0000313" key="2">
    <source>
        <dbReference type="EMBL" id="ABM02956.1"/>
    </source>
</evidence>
<dbReference type="KEGG" id="pin:Ping_1118"/>
<keyword evidence="1" id="KW-0732">Signal</keyword>
<dbReference type="RefSeq" id="WP_011769519.1">
    <property type="nucleotide sequence ID" value="NC_008709.1"/>
</dbReference>
<accession>A1STZ1</accession>
<organism evidence="2 3">
    <name type="scientific">Psychromonas ingrahamii (strain DSM 17664 / CCUG 51855 / 37)</name>
    <dbReference type="NCBI Taxonomy" id="357804"/>
    <lineage>
        <taxon>Bacteria</taxon>
        <taxon>Pseudomonadati</taxon>
        <taxon>Pseudomonadota</taxon>
        <taxon>Gammaproteobacteria</taxon>
        <taxon>Alteromonadales</taxon>
        <taxon>Psychromonadaceae</taxon>
        <taxon>Psychromonas</taxon>
    </lineage>
</organism>
<dbReference type="Proteomes" id="UP000000639">
    <property type="component" value="Chromosome"/>
</dbReference>
<feature type="signal peptide" evidence="1">
    <location>
        <begin position="1"/>
        <end position="18"/>
    </location>
</feature>
<feature type="chain" id="PRO_5002637058" description="Lipoprotein" evidence="1">
    <location>
        <begin position="19"/>
        <end position="132"/>
    </location>
</feature>
<reference evidence="2 3" key="1">
    <citation type="submission" date="2007-01" db="EMBL/GenBank/DDBJ databases">
        <title>Complete sequence of Psychromonas ingrahamii 37.</title>
        <authorList>
            <consortium name="US DOE Joint Genome Institute"/>
            <person name="Copeland A."/>
            <person name="Lucas S."/>
            <person name="Lapidus A."/>
            <person name="Barry K."/>
            <person name="Detter J.C."/>
            <person name="Glavina del Rio T."/>
            <person name="Hammon N."/>
            <person name="Israni S."/>
            <person name="Dalin E."/>
            <person name="Tice H."/>
            <person name="Pitluck S."/>
            <person name="Thompson L.S."/>
            <person name="Brettin T."/>
            <person name="Bruce D."/>
            <person name="Han C."/>
            <person name="Tapia R."/>
            <person name="Schmutz J."/>
            <person name="Larimer F."/>
            <person name="Land M."/>
            <person name="Hauser L."/>
            <person name="Kyrpides N."/>
            <person name="Ivanova N."/>
            <person name="Staley J."/>
            <person name="Richardson P."/>
        </authorList>
    </citation>
    <scope>NUCLEOTIDE SEQUENCE [LARGE SCALE GENOMIC DNA]</scope>
    <source>
        <strain evidence="2 3">37</strain>
    </source>
</reference>
<sequence>MKKLIILTVAVLSISACSVGPNQIRSAGVDQVFSSQKDAKDVASCVKNKWSAWVNKFDDWGVVNSVEIADGYSVSAQSYGTDPEDGSGKKPNTVNYLADIENKDSGSVTKLYQYFSLNLGDNPFVAAAAECQ</sequence>
<gene>
    <name evidence="2" type="ordered locus">Ping_1118</name>
</gene>
<proteinExistence type="predicted"/>
<evidence type="ECO:0008006" key="4">
    <source>
        <dbReference type="Google" id="ProtNLM"/>
    </source>
</evidence>
<name>A1STZ1_PSYIN</name>
<dbReference type="EMBL" id="CP000510">
    <property type="protein sequence ID" value="ABM02956.1"/>
    <property type="molecule type" value="Genomic_DNA"/>
</dbReference>
<dbReference type="PROSITE" id="PS51257">
    <property type="entry name" value="PROKAR_LIPOPROTEIN"/>
    <property type="match status" value="1"/>
</dbReference>